<dbReference type="GO" id="GO:0008270">
    <property type="term" value="F:zinc ion binding"/>
    <property type="evidence" value="ECO:0007669"/>
    <property type="project" value="TreeGrafter"/>
</dbReference>
<evidence type="ECO:0000256" key="7">
    <source>
        <dbReference type="PIRSR" id="PIRSR602481-1"/>
    </source>
</evidence>
<feature type="binding site" evidence="7">
    <location>
        <position position="144"/>
    </location>
    <ligand>
        <name>Zn(2+)</name>
        <dbReference type="ChEBI" id="CHEBI:29105"/>
    </ligand>
</feature>
<comment type="cofactor">
    <cofactor evidence="8">
        <name>Mn(2+)</name>
        <dbReference type="ChEBI" id="CHEBI:29035"/>
    </cofactor>
    <cofactor evidence="8">
        <name>Fe(2+)</name>
        <dbReference type="ChEBI" id="CHEBI:29033"/>
    </cofactor>
    <text evidence="8">Binds 1 Mn(2+) or Fe(2+) ion per subunit.</text>
</comment>
<dbReference type="PANTHER" id="PTHR33202">
    <property type="entry name" value="ZINC UPTAKE REGULATION PROTEIN"/>
    <property type="match status" value="1"/>
</dbReference>
<sequence>MQNKILQTLKERGYRMTKARQGIAGILSEAGAPLAAADILGPLDSRLRGDDIKKLRVNKTTVYRELEMLRAENLILEVDFGDAIKRYELADSKHHHHLICVGCTRVQDVEVDAPLAATERRLERQTSFKIERHALEFFGLCAQCRFPRR</sequence>
<keyword evidence="6" id="KW-0804">Transcription</keyword>
<dbReference type="Gene3D" id="1.10.10.10">
    <property type="entry name" value="Winged helix-like DNA-binding domain superfamily/Winged helix DNA-binding domain"/>
    <property type="match status" value="1"/>
</dbReference>
<dbReference type="EMBL" id="PFBD01000023">
    <property type="protein sequence ID" value="PIR86902.1"/>
    <property type="molecule type" value="Genomic_DNA"/>
</dbReference>
<evidence type="ECO:0000313" key="10">
    <source>
        <dbReference type="Proteomes" id="UP000229526"/>
    </source>
</evidence>
<dbReference type="InterPro" id="IPR036388">
    <property type="entry name" value="WH-like_DNA-bd_sf"/>
</dbReference>
<dbReference type="CDD" id="cd07153">
    <property type="entry name" value="Fur_like"/>
    <property type="match status" value="1"/>
</dbReference>
<organism evidence="9 10">
    <name type="scientific">Candidatus Harrisonbacteria bacterium CG10_big_fil_rev_8_21_14_0_10_49_15</name>
    <dbReference type="NCBI Taxonomy" id="1974587"/>
    <lineage>
        <taxon>Bacteria</taxon>
        <taxon>Candidatus Harrisoniibacteriota</taxon>
    </lineage>
</organism>
<dbReference type="GO" id="GO:1900376">
    <property type="term" value="P:regulation of secondary metabolite biosynthetic process"/>
    <property type="evidence" value="ECO:0007669"/>
    <property type="project" value="TreeGrafter"/>
</dbReference>
<reference evidence="10" key="1">
    <citation type="submission" date="2017-09" db="EMBL/GenBank/DDBJ databases">
        <title>Depth-based differentiation of microbial function through sediment-hosted aquifers and enrichment of novel symbionts in the deep terrestrial subsurface.</title>
        <authorList>
            <person name="Probst A.J."/>
            <person name="Ladd B."/>
            <person name="Jarett J.K."/>
            <person name="Geller-Mcgrath D.E."/>
            <person name="Sieber C.M.K."/>
            <person name="Emerson J.B."/>
            <person name="Anantharaman K."/>
            <person name="Thomas B.C."/>
            <person name="Malmstrom R."/>
            <person name="Stieglmeier M."/>
            <person name="Klingl A."/>
            <person name="Woyke T."/>
            <person name="Ryan C.M."/>
            <person name="Banfield J.F."/>
        </authorList>
    </citation>
    <scope>NUCLEOTIDE SEQUENCE [LARGE SCALE GENOMIC DNA]</scope>
</reference>
<feature type="binding site" evidence="7">
    <location>
        <position position="141"/>
    </location>
    <ligand>
        <name>Zn(2+)</name>
        <dbReference type="ChEBI" id="CHEBI:29105"/>
    </ligand>
</feature>
<comment type="cofactor">
    <cofactor evidence="7">
        <name>Zn(2+)</name>
        <dbReference type="ChEBI" id="CHEBI:29105"/>
    </cofactor>
    <text evidence="7">Binds 1 zinc ion per subunit.</text>
</comment>
<evidence type="ECO:0000256" key="6">
    <source>
        <dbReference type="ARBA" id="ARBA00023163"/>
    </source>
</evidence>
<feature type="binding site" evidence="7">
    <location>
        <position position="103"/>
    </location>
    <ligand>
        <name>Zn(2+)</name>
        <dbReference type="ChEBI" id="CHEBI:29105"/>
    </ligand>
</feature>
<feature type="binding site" evidence="8">
    <location>
        <position position="94"/>
    </location>
    <ligand>
        <name>Fe cation</name>
        <dbReference type="ChEBI" id="CHEBI:24875"/>
    </ligand>
</feature>
<dbReference type="InterPro" id="IPR002481">
    <property type="entry name" value="FUR"/>
</dbReference>
<evidence type="ECO:0000256" key="3">
    <source>
        <dbReference type="ARBA" id="ARBA00022833"/>
    </source>
</evidence>
<evidence type="ECO:0000256" key="2">
    <source>
        <dbReference type="ARBA" id="ARBA00022491"/>
    </source>
</evidence>
<evidence type="ECO:0000256" key="1">
    <source>
        <dbReference type="ARBA" id="ARBA00007957"/>
    </source>
</evidence>
<evidence type="ECO:0000256" key="4">
    <source>
        <dbReference type="ARBA" id="ARBA00023015"/>
    </source>
</evidence>
<accession>A0A2H0UKH3</accession>
<comment type="similarity">
    <text evidence="1">Belongs to the Fur family.</text>
</comment>
<feature type="binding site" evidence="8">
    <location>
        <position position="133"/>
    </location>
    <ligand>
        <name>Fe cation</name>
        <dbReference type="ChEBI" id="CHEBI:24875"/>
    </ligand>
</feature>
<dbReference type="InterPro" id="IPR036390">
    <property type="entry name" value="WH_DNA-bd_sf"/>
</dbReference>
<evidence type="ECO:0000256" key="5">
    <source>
        <dbReference type="ARBA" id="ARBA00023125"/>
    </source>
</evidence>
<keyword evidence="2" id="KW-0678">Repressor</keyword>
<keyword evidence="8" id="KW-0408">Iron</keyword>
<keyword evidence="3 7" id="KW-0862">Zinc</keyword>
<gene>
    <name evidence="9" type="ORF">COU11_03550</name>
</gene>
<dbReference type="GO" id="GO:0000976">
    <property type="term" value="F:transcription cis-regulatory region binding"/>
    <property type="evidence" value="ECO:0007669"/>
    <property type="project" value="TreeGrafter"/>
</dbReference>
<dbReference type="GO" id="GO:0045892">
    <property type="term" value="P:negative regulation of DNA-templated transcription"/>
    <property type="evidence" value="ECO:0007669"/>
    <property type="project" value="TreeGrafter"/>
</dbReference>
<dbReference type="AlphaFoldDB" id="A0A2H0UKH3"/>
<protein>
    <submittedName>
        <fullName evidence="9">Ferric uptake regulation protein</fullName>
    </submittedName>
</protein>
<dbReference type="Gene3D" id="3.30.1490.190">
    <property type="match status" value="1"/>
</dbReference>
<feature type="binding site" evidence="7">
    <location>
        <position position="100"/>
    </location>
    <ligand>
        <name>Zn(2+)</name>
        <dbReference type="ChEBI" id="CHEBI:29105"/>
    </ligand>
</feature>
<comment type="caution">
    <text evidence="9">The sequence shown here is derived from an EMBL/GenBank/DDBJ whole genome shotgun (WGS) entry which is preliminary data.</text>
</comment>
<proteinExistence type="inferred from homology"/>
<dbReference type="InterPro" id="IPR043135">
    <property type="entry name" value="Fur_C"/>
</dbReference>
<evidence type="ECO:0000313" key="9">
    <source>
        <dbReference type="EMBL" id="PIR86902.1"/>
    </source>
</evidence>
<dbReference type="SUPFAM" id="SSF46785">
    <property type="entry name" value="Winged helix' DNA-binding domain"/>
    <property type="match status" value="1"/>
</dbReference>
<dbReference type="Proteomes" id="UP000229526">
    <property type="component" value="Unassembled WGS sequence"/>
</dbReference>
<dbReference type="PANTHER" id="PTHR33202:SF7">
    <property type="entry name" value="FERRIC UPTAKE REGULATION PROTEIN"/>
    <property type="match status" value="1"/>
</dbReference>
<dbReference type="Pfam" id="PF01475">
    <property type="entry name" value="FUR"/>
    <property type="match status" value="1"/>
</dbReference>
<keyword evidence="5" id="KW-0238">DNA-binding</keyword>
<keyword evidence="4" id="KW-0805">Transcription regulation</keyword>
<dbReference type="GO" id="GO:0003700">
    <property type="term" value="F:DNA-binding transcription factor activity"/>
    <property type="evidence" value="ECO:0007669"/>
    <property type="project" value="InterPro"/>
</dbReference>
<evidence type="ECO:0000256" key="8">
    <source>
        <dbReference type="PIRSR" id="PIRSR602481-2"/>
    </source>
</evidence>
<name>A0A2H0UKH3_9BACT</name>
<keyword evidence="7" id="KW-0479">Metal-binding</keyword>